<name>A0A0C3F9E6_PILCF</name>
<sequence>MAFNTSLIPKTENMLQVTPFHLSRNGAFQRRPRGILRVENKQFAGFAGYSDLYKADVTFSDQSKPLPIIAKAFRIIPNDEESNDQFTNIVDMLQDRESAVGAHEHISPIWSASVVMAGYTVPAIATPYYGNGNIINYVRFHPSADRFELVRQTASTLVHIHSKDIVHGDICPENICIADDGTVRVTDIAVDTLVRQTIHGNNLCVPSKWMYKSPEELEWGYRTTQTDIYSFAVTVYSVYTLKPPFVSKAHSYGKGLVQIINHGHDGLFEEIKPDAMSNDLWEVVRMCCAVDPSLRPSMKEVNGMLVRMREDK</sequence>
<dbReference type="Pfam" id="PF07714">
    <property type="entry name" value="PK_Tyr_Ser-Thr"/>
    <property type="match status" value="1"/>
</dbReference>
<dbReference type="InterPro" id="IPR011009">
    <property type="entry name" value="Kinase-like_dom_sf"/>
</dbReference>
<dbReference type="Proteomes" id="UP000054166">
    <property type="component" value="Unassembled WGS sequence"/>
</dbReference>
<dbReference type="HOGENOM" id="CLU_000288_7_4_1"/>
<reference evidence="3" key="2">
    <citation type="submission" date="2015-01" db="EMBL/GenBank/DDBJ databases">
        <title>Evolutionary Origins and Diversification of the Mycorrhizal Mutualists.</title>
        <authorList>
            <consortium name="DOE Joint Genome Institute"/>
            <consortium name="Mycorrhizal Genomics Consortium"/>
            <person name="Kohler A."/>
            <person name="Kuo A."/>
            <person name="Nagy L.G."/>
            <person name="Floudas D."/>
            <person name="Copeland A."/>
            <person name="Barry K.W."/>
            <person name="Cichocki N."/>
            <person name="Veneault-Fourrey C."/>
            <person name="LaButti K."/>
            <person name="Lindquist E.A."/>
            <person name="Lipzen A."/>
            <person name="Lundell T."/>
            <person name="Morin E."/>
            <person name="Murat C."/>
            <person name="Riley R."/>
            <person name="Ohm R."/>
            <person name="Sun H."/>
            <person name="Tunlid A."/>
            <person name="Henrissat B."/>
            <person name="Grigoriev I.V."/>
            <person name="Hibbett D.S."/>
            <person name="Martin F."/>
        </authorList>
    </citation>
    <scope>NUCLEOTIDE SEQUENCE [LARGE SCALE GENOMIC DNA]</scope>
    <source>
        <strain evidence="3">F 1598</strain>
    </source>
</reference>
<feature type="domain" description="Protein kinase" evidence="1">
    <location>
        <begin position="38"/>
        <end position="305"/>
    </location>
</feature>
<dbReference type="GO" id="GO:0005737">
    <property type="term" value="C:cytoplasm"/>
    <property type="evidence" value="ECO:0007669"/>
    <property type="project" value="TreeGrafter"/>
</dbReference>
<keyword evidence="3" id="KW-1185">Reference proteome</keyword>
<dbReference type="Gene3D" id="1.10.510.10">
    <property type="entry name" value="Transferase(Phosphotransferase) domain 1"/>
    <property type="match status" value="1"/>
</dbReference>
<dbReference type="InterPro" id="IPR001245">
    <property type="entry name" value="Ser-Thr/Tyr_kinase_cat_dom"/>
</dbReference>
<dbReference type="PROSITE" id="PS00109">
    <property type="entry name" value="PROTEIN_KINASE_TYR"/>
    <property type="match status" value="1"/>
</dbReference>
<organism evidence="2 3">
    <name type="scientific">Piloderma croceum (strain F 1598)</name>
    <dbReference type="NCBI Taxonomy" id="765440"/>
    <lineage>
        <taxon>Eukaryota</taxon>
        <taxon>Fungi</taxon>
        <taxon>Dikarya</taxon>
        <taxon>Basidiomycota</taxon>
        <taxon>Agaricomycotina</taxon>
        <taxon>Agaricomycetes</taxon>
        <taxon>Agaricomycetidae</taxon>
        <taxon>Atheliales</taxon>
        <taxon>Atheliaceae</taxon>
        <taxon>Piloderma</taxon>
    </lineage>
</organism>
<proteinExistence type="predicted"/>
<evidence type="ECO:0000313" key="2">
    <source>
        <dbReference type="EMBL" id="KIM81275.1"/>
    </source>
</evidence>
<gene>
    <name evidence="2" type="ORF">PILCRDRAFT_8942</name>
</gene>
<dbReference type="AlphaFoldDB" id="A0A0C3F9E6"/>
<evidence type="ECO:0000259" key="1">
    <source>
        <dbReference type="PROSITE" id="PS50011"/>
    </source>
</evidence>
<dbReference type="SUPFAM" id="SSF56112">
    <property type="entry name" value="Protein kinase-like (PK-like)"/>
    <property type="match status" value="1"/>
</dbReference>
<dbReference type="STRING" id="765440.A0A0C3F9E6"/>
<protein>
    <recommendedName>
        <fullName evidence="1">Protein kinase domain-containing protein</fullName>
    </recommendedName>
</protein>
<dbReference type="InterPro" id="IPR053235">
    <property type="entry name" value="Ser_Thr_kinase"/>
</dbReference>
<dbReference type="GO" id="GO:0005524">
    <property type="term" value="F:ATP binding"/>
    <property type="evidence" value="ECO:0007669"/>
    <property type="project" value="InterPro"/>
</dbReference>
<dbReference type="InterPro" id="IPR000719">
    <property type="entry name" value="Prot_kinase_dom"/>
</dbReference>
<dbReference type="OrthoDB" id="5966500at2759"/>
<dbReference type="InParanoid" id="A0A0C3F9E6"/>
<dbReference type="PROSITE" id="PS50011">
    <property type="entry name" value="PROTEIN_KINASE_DOM"/>
    <property type="match status" value="1"/>
</dbReference>
<reference evidence="2 3" key="1">
    <citation type="submission" date="2014-04" db="EMBL/GenBank/DDBJ databases">
        <authorList>
            <consortium name="DOE Joint Genome Institute"/>
            <person name="Kuo A."/>
            <person name="Tarkka M."/>
            <person name="Buscot F."/>
            <person name="Kohler A."/>
            <person name="Nagy L.G."/>
            <person name="Floudas D."/>
            <person name="Copeland A."/>
            <person name="Barry K.W."/>
            <person name="Cichocki N."/>
            <person name="Veneault-Fourrey C."/>
            <person name="LaButti K."/>
            <person name="Lindquist E.A."/>
            <person name="Lipzen A."/>
            <person name="Lundell T."/>
            <person name="Morin E."/>
            <person name="Murat C."/>
            <person name="Sun H."/>
            <person name="Tunlid A."/>
            <person name="Henrissat B."/>
            <person name="Grigoriev I.V."/>
            <person name="Hibbett D.S."/>
            <person name="Martin F."/>
            <person name="Nordberg H.P."/>
            <person name="Cantor M.N."/>
            <person name="Hua S.X."/>
        </authorList>
    </citation>
    <scope>NUCLEOTIDE SEQUENCE [LARGE SCALE GENOMIC DNA]</scope>
    <source>
        <strain evidence="2 3">F 1598</strain>
    </source>
</reference>
<dbReference type="GO" id="GO:0004674">
    <property type="term" value="F:protein serine/threonine kinase activity"/>
    <property type="evidence" value="ECO:0007669"/>
    <property type="project" value="TreeGrafter"/>
</dbReference>
<dbReference type="EMBL" id="KN833000">
    <property type="protein sequence ID" value="KIM81275.1"/>
    <property type="molecule type" value="Genomic_DNA"/>
</dbReference>
<dbReference type="InterPro" id="IPR008266">
    <property type="entry name" value="Tyr_kinase_AS"/>
</dbReference>
<dbReference type="PANTHER" id="PTHR24361">
    <property type="entry name" value="MITOGEN-ACTIVATED KINASE KINASE KINASE"/>
    <property type="match status" value="1"/>
</dbReference>
<evidence type="ECO:0000313" key="3">
    <source>
        <dbReference type="Proteomes" id="UP000054166"/>
    </source>
</evidence>
<accession>A0A0C3F9E6</accession>